<evidence type="ECO:0000313" key="5">
    <source>
        <dbReference type="EMBL" id="MFC6039498.1"/>
    </source>
</evidence>
<gene>
    <name evidence="5" type="ORF">ACFPYN_08685</name>
</gene>
<comment type="similarity">
    <text evidence="3">Belongs to the Nudix hydrolase family.</text>
</comment>
<dbReference type="PROSITE" id="PS00893">
    <property type="entry name" value="NUDIX_BOX"/>
    <property type="match status" value="1"/>
</dbReference>
<dbReference type="EMBL" id="JBHSRI010000009">
    <property type="protein sequence ID" value="MFC6039498.1"/>
    <property type="molecule type" value="Genomic_DNA"/>
</dbReference>
<evidence type="ECO:0000256" key="1">
    <source>
        <dbReference type="ARBA" id="ARBA00001946"/>
    </source>
</evidence>
<dbReference type="PRINTS" id="PR00502">
    <property type="entry name" value="NUDIXFAMILY"/>
</dbReference>
<dbReference type="InterPro" id="IPR015797">
    <property type="entry name" value="NUDIX_hydrolase-like_dom_sf"/>
</dbReference>
<dbReference type="PANTHER" id="PTHR43046:SF14">
    <property type="entry name" value="MUTT_NUDIX FAMILY PROTEIN"/>
    <property type="match status" value="1"/>
</dbReference>
<accession>A0ABW1L8R6</accession>
<sequence>MAKIERSKVWLCVAGLVINHIGEWLVVKKRYGGLEGKWSFPAGFVEPGETMDQAVVREVQEETGIEIMVKGLIGFRTGVIRDDISDNMAIFICSTSHIEQLLVPQLKEVYEARWMSPITLSQDPHVSVMIHEMAKKTLGAALQINEGINPGDVFGYTSYKLFF</sequence>
<dbReference type="RefSeq" id="WP_377733596.1">
    <property type="nucleotide sequence ID" value="NZ_JBHSRI010000009.1"/>
</dbReference>
<evidence type="ECO:0000256" key="2">
    <source>
        <dbReference type="ARBA" id="ARBA00022801"/>
    </source>
</evidence>
<feature type="domain" description="Nudix hydrolase" evidence="4">
    <location>
        <begin position="8"/>
        <end position="142"/>
    </location>
</feature>
<comment type="caution">
    <text evidence="5">The sequence shown here is derived from an EMBL/GenBank/DDBJ whole genome shotgun (WGS) entry which is preliminary data.</text>
</comment>
<dbReference type="InterPro" id="IPR000086">
    <property type="entry name" value="NUDIX_hydrolase_dom"/>
</dbReference>
<dbReference type="SUPFAM" id="SSF55811">
    <property type="entry name" value="Nudix"/>
    <property type="match status" value="1"/>
</dbReference>
<protein>
    <submittedName>
        <fullName evidence="5">NUDIX domain-containing protein</fullName>
    </submittedName>
</protein>
<dbReference type="InterPro" id="IPR020476">
    <property type="entry name" value="Nudix_hydrolase"/>
</dbReference>
<keyword evidence="2 3" id="KW-0378">Hydrolase</keyword>
<name>A0ABW1L8R6_9BACL</name>
<keyword evidence="6" id="KW-1185">Reference proteome</keyword>
<dbReference type="Proteomes" id="UP001596170">
    <property type="component" value="Unassembled WGS sequence"/>
</dbReference>
<dbReference type="PROSITE" id="PS51462">
    <property type="entry name" value="NUDIX"/>
    <property type="match status" value="1"/>
</dbReference>
<dbReference type="Pfam" id="PF00293">
    <property type="entry name" value="NUDIX"/>
    <property type="match status" value="1"/>
</dbReference>
<dbReference type="Gene3D" id="3.90.79.10">
    <property type="entry name" value="Nucleoside Triphosphate Pyrophosphohydrolase"/>
    <property type="match status" value="1"/>
</dbReference>
<dbReference type="InterPro" id="IPR020084">
    <property type="entry name" value="NUDIX_hydrolase_CS"/>
</dbReference>
<evidence type="ECO:0000256" key="3">
    <source>
        <dbReference type="RuleBase" id="RU003476"/>
    </source>
</evidence>
<comment type="cofactor">
    <cofactor evidence="1">
        <name>Mg(2+)</name>
        <dbReference type="ChEBI" id="CHEBI:18420"/>
    </cofactor>
</comment>
<evidence type="ECO:0000259" key="4">
    <source>
        <dbReference type="PROSITE" id="PS51462"/>
    </source>
</evidence>
<proteinExistence type="inferred from homology"/>
<organism evidence="5 6">
    <name type="scientific">Paenisporosarcina macmurdoensis</name>
    <dbReference type="NCBI Taxonomy" id="212659"/>
    <lineage>
        <taxon>Bacteria</taxon>
        <taxon>Bacillati</taxon>
        <taxon>Bacillota</taxon>
        <taxon>Bacilli</taxon>
        <taxon>Bacillales</taxon>
        <taxon>Caryophanaceae</taxon>
        <taxon>Paenisporosarcina</taxon>
    </lineage>
</organism>
<reference evidence="6" key="1">
    <citation type="journal article" date="2019" name="Int. J. Syst. Evol. Microbiol.">
        <title>The Global Catalogue of Microorganisms (GCM) 10K type strain sequencing project: providing services to taxonomists for standard genome sequencing and annotation.</title>
        <authorList>
            <consortium name="The Broad Institute Genomics Platform"/>
            <consortium name="The Broad Institute Genome Sequencing Center for Infectious Disease"/>
            <person name="Wu L."/>
            <person name="Ma J."/>
        </authorList>
    </citation>
    <scope>NUCLEOTIDE SEQUENCE [LARGE SCALE GENOMIC DNA]</scope>
    <source>
        <strain evidence="6">CCUG 54527</strain>
    </source>
</reference>
<evidence type="ECO:0000313" key="6">
    <source>
        <dbReference type="Proteomes" id="UP001596170"/>
    </source>
</evidence>
<dbReference type="PANTHER" id="PTHR43046">
    <property type="entry name" value="GDP-MANNOSE MANNOSYL HYDROLASE"/>
    <property type="match status" value="1"/>
</dbReference>